<dbReference type="AlphaFoldDB" id="A0A8T0FFY0"/>
<name>A0A8T0FFY0_ARGBR</name>
<reference evidence="1" key="1">
    <citation type="journal article" date="2020" name="bioRxiv">
        <title>Chromosome-level reference genome of the European wasp spider Argiope bruennichi: a resource for studies on range expansion and evolutionary adaptation.</title>
        <authorList>
            <person name="Sheffer M.M."/>
            <person name="Hoppe A."/>
            <person name="Krehenwinkel H."/>
            <person name="Uhl G."/>
            <person name="Kuss A.W."/>
            <person name="Jensen L."/>
            <person name="Jensen C."/>
            <person name="Gillespie R.G."/>
            <person name="Hoff K.J."/>
            <person name="Prost S."/>
        </authorList>
    </citation>
    <scope>NUCLEOTIDE SEQUENCE</scope>
</reference>
<evidence type="ECO:0000313" key="2">
    <source>
        <dbReference type="Proteomes" id="UP000807504"/>
    </source>
</evidence>
<accession>A0A8T0FFY0</accession>
<evidence type="ECO:0000313" key="1">
    <source>
        <dbReference type="EMBL" id="KAF8789946.1"/>
    </source>
</evidence>
<protein>
    <submittedName>
        <fullName evidence="1">Uncharacterized protein</fullName>
    </submittedName>
</protein>
<reference evidence="1" key="2">
    <citation type="submission" date="2020-06" db="EMBL/GenBank/DDBJ databases">
        <authorList>
            <person name="Sheffer M."/>
        </authorList>
    </citation>
    <scope>NUCLEOTIDE SEQUENCE</scope>
</reference>
<dbReference type="Proteomes" id="UP000807504">
    <property type="component" value="Unassembled WGS sequence"/>
</dbReference>
<gene>
    <name evidence="1" type="ORF">HNY73_005040</name>
</gene>
<dbReference type="EMBL" id="JABXBU010000011">
    <property type="protein sequence ID" value="KAF8789946.1"/>
    <property type="molecule type" value="Genomic_DNA"/>
</dbReference>
<proteinExistence type="predicted"/>
<sequence length="107" mass="12006">MGKTHSVIVVHPLAKSFGSNKKVLLDIPHHFDEDDCNNVSLSKKISTGGELIMDAKYTPGPHSQRILVKSGFQPMTRLSLRRPPTHTSNSQHQRVQVPFPPKTYYVC</sequence>
<organism evidence="1 2">
    <name type="scientific">Argiope bruennichi</name>
    <name type="common">Wasp spider</name>
    <name type="synonym">Aranea bruennichi</name>
    <dbReference type="NCBI Taxonomy" id="94029"/>
    <lineage>
        <taxon>Eukaryota</taxon>
        <taxon>Metazoa</taxon>
        <taxon>Ecdysozoa</taxon>
        <taxon>Arthropoda</taxon>
        <taxon>Chelicerata</taxon>
        <taxon>Arachnida</taxon>
        <taxon>Araneae</taxon>
        <taxon>Araneomorphae</taxon>
        <taxon>Entelegynae</taxon>
        <taxon>Araneoidea</taxon>
        <taxon>Araneidae</taxon>
        <taxon>Argiope</taxon>
    </lineage>
</organism>
<comment type="caution">
    <text evidence="1">The sequence shown here is derived from an EMBL/GenBank/DDBJ whole genome shotgun (WGS) entry which is preliminary data.</text>
</comment>
<keyword evidence="2" id="KW-1185">Reference proteome</keyword>